<feature type="transmembrane region" description="Helical" evidence="1">
    <location>
        <begin position="113"/>
        <end position="130"/>
    </location>
</feature>
<protein>
    <submittedName>
        <fullName evidence="2">Uncharacterized protein</fullName>
    </submittedName>
</protein>
<accession>I4BIX3</accession>
<dbReference type="PATRIC" id="fig|710421.3.peg.2454"/>
<dbReference type="HOGENOM" id="CLU_1530869_0_0_11"/>
<dbReference type="Proteomes" id="UP000006057">
    <property type="component" value="Chromosome"/>
</dbReference>
<sequence length="174" mass="18167" precursor="true">MVTIPAAVWRGGAVRRAVTIGAAFGLCVGALAWLDSGAVAAGAVVFTVVGGFYGVWMSRRMARYWPSDQLSGADRVAVVRAVRRGEPVAGRLSDAAAAYAAGLTAAAEEGRRWRWLLGVVLVVAAVTALWDAALGSWGNAVASAVYLAALLVEVFWWPGRRARLLSNAQRAAAG</sequence>
<feature type="transmembrane region" description="Helical" evidence="1">
    <location>
        <begin position="39"/>
        <end position="56"/>
    </location>
</feature>
<keyword evidence="3" id="KW-1185">Reference proteome</keyword>
<feature type="transmembrane region" description="Helical" evidence="1">
    <location>
        <begin position="12"/>
        <end position="33"/>
    </location>
</feature>
<name>I4BIX3_MYCCN</name>
<evidence type="ECO:0000313" key="3">
    <source>
        <dbReference type="Proteomes" id="UP000006057"/>
    </source>
</evidence>
<reference evidence="2 3" key="1">
    <citation type="submission" date="2012-06" db="EMBL/GenBank/DDBJ databases">
        <title>Complete sequence of chromosome of Mycobacterium chubuense NBB4.</title>
        <authorList>
            <consortium name="US DOE Joint Genome Institute"/>
            <person name="Lucas S."/>
            <person name="Han J."/>
            <person name="Lapidus A."/>
            <person name="Cheng J.-F."/>
            <person name="Goodwin L."/>
            <person name="Pitluck S."/>
            <person name="Peters L."/>
            <person name="Mikhailova N."/>
            <person name="Teshima H."/>
            <person name="Detter J.C."/>
            <person name="Han C."/>
            <person name="Tapia R."/>
            <person name="Land M."/>
            <person name="Hauser L."/>
            <person name="Kyrpides N."/>
            <person name="Ivanova N."/>
            <person name="Pagani I."/>
            <person name="Mattes T."/>
            <person name="Holmes A."/>
            <person name="Rutledge P."/>
            <person name="Paulsen I."/>
            <person name="Coleman N."/>
            <person name="Woyke T."/>
        </authorList>
    </citation>
    <scope>NUCLEOTIDE SEQUENCE [LARGE SCALE GENOMIC DNA]</scope>
    <source>
        <strain evidence="2 3">NBB4</strain>
    </source>
</reference>
<keyword evidence="1" id="KW-0812">Transmembrane</keyword>
<dbReference type="KEGG" id="mcb:Mycch_2457"/>
<feature type="transmembrane region" description="Helical" evidence="1">
    <location>
        <begin position="136"/>
        <end position="157"/>
    </location>
</feature>
<gene>
    <name evidence="2" type="ordered locus">Mycch_2457</name>
</gene>
<dbReference type="AlphaFoldDB" id="I4BIX3"/>
<evidence type="ECO:0000256" key="1">
    <source>
        <dbReference type="SAM" id="Phobius"/>
    </source>
</evidence>
<dbReference type="RefSeq" id="WP_014815710.1">
    <property type="nucleotide sequence ID" value="NC_018027.1"/>
</dbReference>
<dbReference type="STRING" id="710421.Mycch_2457"/>
<organism evidence="2 3">
    <name type="scientific">Mycolicibacterium chubuense (strain NBB4)</name>
    <name type="common">Mycobacterium chubuense</name>
    <dbReference type="NCBI Taxonomy" id="710421"/>
    <lineage>
        <taxon>Bacteria</taxon>
        <taxon>Bacillati</taxon>
        <taxon>Actinomycetota</taxon>
        <taxon>Actinomycetes</taxon>
        <taxon>Mycobacteriales</taxon>
        <taxon>Mycobacteriaceae</taxon>
        <taxon>Mycolicibacterium</taxon>
    </lineage>
</organism>
<dbReference type="EMBL" id="CP003053">
    <property type="protein sequence ID" value="AFM17230.1"/>
    <property type="molecule type" value="Genomic_DNA"/>
</dbReference>
<dbReference type="eggNOG" id="ENOG5031HGE">
    <property type="taxonomic scope" value="Bacteria"/>
</dbReference>
<keyword evidence="1" id="KW-0472">Membrane</keyword>
<proteinExistence type="predicted"/>
<evidence type="ECO:0000313" key="2">
    <source>
        <dbReference type="EMBL" id="AFM17230.1"/>
    </source>
</evidence>
<keyword evidence="1" id="KW-1133">Transmembrane helix</keyword>